<name>A0A7H8TJ53_STRCX</name>
<evidence type="ECO:0000313" key="1">
    <source>
        <dbReference type="EMBL" id="QKZ23277.1"/>
    </source>
</evidence>
<dbReference type="RefSeq" id="WP_176578067.1">
    <property type="nucleotide sequence ID" value="NZ_CBDRGH010000072.1"/>
</dbReference>
<accession>A0A7H8TJ53</accession>
<proteinExistence type="predicted"/>
<sequence length="92" mass="9843">MVMYSSRRSARWITRSALVASLSAAVVGVGLALPASADANVSIIRNSPLVAEREAQEVCAALGYAAMDVASVEKFTDEKGATMYRLESRCHH</sequence>
<protein>
    <submittedName>
        <fullName evidence="1">Uncharacterized protein</fullName>
    </submittedName>
</protein>
<dbReference type="EMBL" id="CP056041">
    <property type="protein sequence ID" value="QKZ23277.1"/>
    <property type="molecule type" value="Genomic_DNA"/>
</dbReference>
<gene>
    <name evidence="1" type="ORF">HUT05_41520</name>
</gene>
<keyword evidence="2" id="KW-1185">Reference proteome</keyword>
<evidence type="ECO:0000313" key="2">
    <source>
        <dbReference type="Proteomes" id="UP000509418"/>
    </source>
</evidence>
<dbReference type="AlphaFoldDB" id="A0A7H8TJ53"/>
<dbReference type="Proteomes" id="UP000509418">
    <property type="component" value="Chromosome"/>
</dbReference>
<organism evidence="1 2">
    <name type="scientific">Streptomyces chartreusis</name>
    <dbReference type="NCBI Taxonomy" id="1969"/>
    <lineage>
        <taxon>Bacteria</taxon>
        <taxon>Bacillati</taxon>
        <taxon>Actinomycetota</taxon>
        <taxon>Actinomycetes</taxon>
        <taxon>Kitasatosporales</taxon>
        <taxon>Streptomycetaceae</taxon>
        <taxon>Streptomyces</taxon>
    </lineage>
</organism>
<reference evidence="1 2" key="1">
    <citation type="submission" date="2020-06" db="EMBL/GenBank/DDBJ databases">
        <title>Genome mining for natural products.</title>
        <authorList>
            <person name="Zhang B."/>
            <person name="Shi J."/>
            <person name="Ge H."/>
        </authorList>
    </citation>
    <scope>NUCLEOTIDE SEQUENCE [LARGE SCALE GENOMIC DNA]</scope>
    <source>
        <strain evidence="1 2">NA02069</strain>
    </source>
</reference>